<dbReference type="InterPro" id="IPR024964">
    <property type="entry name" value="CTLH/CRA"/>
</dbReference>
<reference evidence="15" key="1">
    <citation type="journal article" date="2020" name="Stud. Mycol.">
        <title>101 Dothideomycetes genomes: a test case for predicting lifestyles and emergence of pathogens.</title>
        <authorList>
            <person name="Haridas S."/>
            <person name="Albert R."/>
            <person name="Binder M."/>
            <person name="Bloem J."/>
            <person name="Labutti K."/>
            <person name="Salamov A."/>
            <person name="Andreopoulos B."/>
            <person name="Baker S."/>
            <person name="Barry K."/>
            <person name="Bills G."/>
            <person name="Bluhm B."/>
            <person name="Cannon C."/>
            <person name="Castanera R."/>
            <person name="Culley D."/>
            <person name="Daum C."/>
            <person name="Ezra D."/>
            <person name="Gonzalez J."/>
            <person name="Henrissat B."/>
            <person name="Kuo A."/>
            <person name="Liang C."/>
            <person name="Lipzen A."/>
            <person name="Lutzoni F."/>
            <person name="Magnuson J."/>
            <person name="Mondo S."/>
            <person name="Nolan M."/>
            <person name="Ohm R."/>
            <person name="Pangilinan J."/>
            <person name="Park H.-J."/>
            <person name="Ramirez L."/>
            <person name="Alfaro M."/>
            <person name="Sun H."/>
            <person name="Tritt A."/>
            <person name="Yoshinaga Y."/>
            <person name="Zwiers L.-H."/>
            <person name="Turgeon B."/>
            <person name="Goodwin S."/>
            <person name="Spatafora J."/>
            <person name="Crous P."/>
            <person name="Grigoriev I."/>
        </authorList>
    </citation>
    <scope>NUCLEOTIDE SEQUENCE</scope>
    <source>
        <strain evidence="15">Tuck. ex Michener</strain>
    </source>
</reference>
<evidence type="ECO:0000313" key="15">
    <source>
        <dbReference type="EMBL" id="KAF2233836.1"/>
    </source>
</evidence>
<dbReference type="InterPro" id="IPR006594">
    <property type="entry name" value="LisH"/>
</dbReference>
<keyword evidence="5 10" id="KW-0863">Zinc-finger</keyword>
<evidence type="ECO:0000259" key="13">
    <source>
        <dbReference type="PROSITE" id="PS50897"/>
    </source>
</evidence>
<dbReference type="PROSITE" id="PS50896">
    <property type="entry name" value="LISH"/>
    <property type="match status" value="1"/>
</dbReference>
<keyword evidence="16" id="KW-1185">Reference proteome</keyword>
<keyword evidence="3" id="KW-0963">Cytoplasm</keyword>
<evidence type="ECO:0000256" key="7">
    <source>
        <dbReference type="ARBA" id="ARBA00061136"/>
    </source>
</evidence>
<dbReference type="SMART" id="SM00184">
    <property type="entry name" value="RING"/>
    <property type="match status" value="1"/>
</dbReference>
<evidence type="ECO:0000256" key="5">
    <source>
        <dbReference type="ARBA" id="ARBA00022771"/>
    </source>
</evidence>
<dbReference type="InterPro" id="IPR013083">
    <property type="entry name" value="Znf_RING/FYVE/PHD"/>
</dbReference>
<dbReference type="Gene3D" id="3.30.40.10">
    <property type="entry name" value="Zinc/RING finger domain, C3HC4 (zinc finger)"/>
    <property type="match status" value="1"/>
</dbReference>
<evidence type="ECO:0000256" key="1">
    <source>
        <dbReference type="ARBA" id="ARBA00002343"/>
    </source>
</evidence>
<dbReference type="GO" id="GO:0061630">
    <property type="term" value="F:ubiquitin protein ligase activity"/>
    <property type="evidence" value="ECO:0007669"/>
    <property type="project" value="InterPro"/>
</dbReference>
<evidence type="ECO:0000256" key="2">
    <source>
        <dbReference type="ARBA" id="ARBA00004496"/>
    </source>
</evidence>
<dbReference type="PANTHER" id="PTHR12170:SF3">
    <property type="entry name" value="GH10162P"/>
    <property type="match status" value="1"/>
</dbReference>
<dbReference type="InterPro" id="IPR027370">
    <property type="entry name" value="Znf-RING_euk"/>
</dbReference>
<evidence type="ECO:0000313" key="16">
    <source>
        <dbReference type="Proteomes" id="UP000800092"/>
    </source>
</evidence>
<evidence type="ECO:0000256" key="10">
    <source>
        <dbReference type="PROSITE-ProRule" id="PRU00175"/>
    </source>
</evidence>
<dbReference type="OrthoDB" id="1933281at2759"/>
<dbReference type="Pfam" id="PF10607">
    <property type="entry name" value="CTLH"/>
    <property type="match status" value="1"/>
</dbReference>
<dbReference type="InterPro" id="IPR013144">
    <property type="entry name" value="CRA_dom"/>
</dbReference>
<proteinExistence type="inferred from homology"/>
<dbReference type="Pfam" id="PF13445">
    <property type="entry name" value="zf-RING_UBOX"/>
    <property type="match status" value="1"/>
</dbReference>
<comment type="similarity">
    <text evidence="7">Belongs to the RMD5/GID2 family.</text>
</comment>
<comment type="subcellular location">
    <subcellularLocation>
        <location evidence="2">Cytoplasm</location>
    </subcellularLocation>
</comment>
<sequence length="409" mass="46619">MEALLEEHRRYDNVHLGHAVNDCQRTIDLLVSARDTIAAEPQKASIALAKLNNPVKQSFDKIHDDLKAINSIQNKYTKALDKKFKDKTLPDIGNDVLSSQSRLINRAIAMHLLREGQFSVASTFLQEAEPQPDAADGLMQDVRMRGMWERDIANVKLHSEGLQQQFAEMYHILHELKQQRNLDPAIRWARSNSKNLDQRGSNLEFELCRLQFVALYLGYGLHNSPSMGAVRAWEYAKQEFPSFQQRYTKETNQLMGSLVYSANLTASPYRQYFYNDSAWEDVANSFTREFCSLLGLSADSPLYIAATAGAIALPTLVKLRAIMKDKRTEWTTEDELPVDTPLPPGYQFHSIFVCPVSKEQSTETNPPMMMPCGHVICKESLERISKNSRFKCPYCPSESHYQDAKQVYL</sequence>
<accession>A0A6A6H6X4</accession>
<dbReference type="SMART" id="SM00757">
    <property type="entry name" value="CRA"/>
    <property type="match status" value="1"/>
</dbReference>
<evidence type="ECO:0000256" key="3">
    <source>
        <dbReference type="ARBA" id="ARBA00022490"/>
    </source>
</evidence>
<protein>
    <recommendedName>
        <fullName evidence="9">GID complex catalytic subunit 2</fullName>
    </recommendedName>
    <alternativeName>
        <fullName evidence="8">Glucose-induced degradation protein 2</fullName>
    </alternativeName>
</protein>
<dbReference type="AlphaFoldDB" id="A0A6A6H6X4"/>
<feature type="domain" description="RING-type" evidence="12">
    <location>
        <begin position="354"/>
        <end position="395"/>
    </location>
</feature>
<dbReference type="GO" id="GO:0034657">
    <property type="term" value="C:GID complex"/>
    <property type="evidence" value="ECO:0007669"/>
    <property type="project" value="TreeGrafter"/>
</dbReference>
<dbReference type="InterPro" id="IPR006595">
    <property type="entry name" value="CTLH_C"/>
</dbReference>
<gene>
    <name evidence="15" type="ORF">EV356DRAFT_447721</name>
</gene>
<dbReference type="SUPFAM" id="SSF57850">
    <property type="entry name" value="RING/U-box"/>
    <property type="match status" value="1"/>
</dbReference>
<dbReference type="CDD" id="cd16652">
    <property type="entry name" value="dRING_Rmd5p-like"/>
    <property type="match status" value="1"/>
</dbReference>
<dbReference type="Proteomes" id="UP000800092">
    <property type="component" value="Unassembled WGS sequence"/>
</dbReference>
<evidence type="ECO:0000259" key="14">
    <source>
        <dbReference type="PROSITE" id="PS51867"/>
    </source>
</evidence>
<dbReference type="InterPro" id="IPR045098">
    <property type="entry name" value="Fyv10_fam"/>
</dbReference>
<dbReference type="GO" id="GO:0008270">
    <property type="term" value="F:zinc ion binding"/>
    <property type="evidence" value="ECO:0007669"/>
    <property type="project" value="UniProtKB-KW"/>
</dbReference>
<evidence type="ECO:0000256" key="8">
    <source>
        <dbReference type="ARBA" id="ARBA00075398"/>
    </source>
</evidence>
<dbReference type="PROSITE" id="PS51867">
    <property type="entry name" value="ZF_RING_GID"/>
    <property type="match status" value="1"/>
</dbReference>
<dbReference type="PANTHER" id="PTHR12170">
    <property type="entry name" value="MACROPHAGE ERYTHROBLAST ATTACHER-RELATED"/>
    <property type="match status" value="1"/>
</dbReference>
<dbReference type="PROSITE" id="PS50897">
    <property type="entry name" value="CTLH"/>
    <property type="match status" value="1"/>
</dbReference>
<dbReference type="InterPro" id="IPR001841">
    <property type="entry name" value="Znf_RING"/>
</dbReference>
<dbReference type="PROSITE" id="PS50089">
    <property type="entry name" value="ZF_RING_2"/>
    <property type="match status" value="1"/>
</dbReference>
<name>A0A6A6H6X4_VIRVR</name>
<dbReference type="InterPro" id="IPR037683">
    <property type="entry name" value="Rmd5_dRing"/>
</dbReference>
<keyword evidence="6" id="KW-0862">Zinc</keyword>
<dbReference type="GO" id="GO:0005737">
    <property type="term" value="C:cytoplasm"/>
    <property type="evidence" value="ECO:0007669"/>
    <property type="project" value="UniProtKB-SubCell"/>
</dbReference>
<feature type="domain" description="CTLH" evidence="13">
    <location>
        <begin position="165"/>
        <end position="213"/>
    </location>
</feature>
<feature type="zinc finger region" description="RING-Gid-type" evidence="11">
    <location>
        <begin position="354"/>
        <end position="395"/>
    </location>
</feature>
<feature type="domain" description="RING-Gid-type" evidence="14">
    <location>
        <begin position="354"/>
        <end position="395"/>
    </location>
</feature>
<evidence type="ECO:0000256" key="11">
    <source>
        <dbReference type="PROSITE-ProRule" id="PRU01215"/>
    </source>
</evidence>
<dbReference type="FunFam" id="3.30.40.10:FF:000143">
    <property type="entry name" value="Regulator of gluconeogenesis Rmd5"/>
    <property type="match status" value="1"/>
</dbReference>
<keyword evidence="4" id="KW-0479">Metal-binding</keyword>
<evidence type="ECO:0000256" key="9">
    <source>
        <dbReference type="ARBA" id="ARBA00080744"/>
    </source>
</evidence>
<dbReference type="GO" id="GO:0005634">
    <property type="term" value="C:nucleus"/>
    <property type="evidence" value="ECO:0007669"/>
    <property type="project" value="TreeGrafter"/>
</dbReference>
<comment type="function">
    <text evidence="1">Involved in the proteasome-dependent degradation of fructose-1,6-bisphosphatase.</text>
</comment>
<dbReference type="EMBL" id="ML991803">
    <property type="protein sequence ID" value="KAF2233836.1"/>
    <property type="molecule type" value="Genomic_DNA"/>
</dbReference>
<evidence type="ECO:0000256" key="6">
    <source>
        <dbReference type="ARBA" id="ARBA00022833"/>
    </source>
</evidence>
<evidence type="ECO:0000256" key="4">
    <source>
        <dbReference type="ARBA" id="ARBA00022723"/>
    </source>
</evidence>
<dbReference type="GO" id="GO:0043161">
    <property type="term" value="P:proteasome-mediated ubiquitin-dependent protein catabolic process"/>
    <property type="evidence" value="ECO:0007669"/>
    <property type="project" value="InterPro"/>
</dbReference>
<dbReference type="InterPro" id="IPR044063">
    <property type="entry name" value="ZF_RING_GID"/>
</dbReference>
<evidence type="ECO:0000259" key="12">
    <source>
        <dbReference type="PROSITE" id="PS50089"/>
    </source>
</evidence>
<organism evidence="15 16">
    <name type="scientific">Viridothelium virens</name>
    <name type="common">Speckled blister lichen</name>
    <name type="synonym">Trypethelium virens</name>
    <dbReference type="NCBI Taxonomy" id="1048519"/>
    <lineage>
        <taxon>Eukaryota</taxon>
        <taxon>Fungi</taxon>
        <taxon>Dikarya</taxon>
        <taxon>Ascomycota</taxon>
        <taxon>Pezizomycotina</taxon>
        <taxon>Dothideomycetes</taxon>
        <taxon>Dothideomycetes incertae sedis</taxon>
        <taxon>Trypetheliales</taxon>
        <taxon>Trypetheliaceae</taxon>
        <taxon>Viridothelium</taxon>
    </lineage>
</organism>